<dbReference type="EMBL" id="CP071503">
    <property type="protein sequence ID" value="QSX34808.1"/>
    <property type="molecule type" value="Genomic_DNA"/>
</dbReference>
<keyword evidence="2" id="KW-0808">Transferase</keyword>
<dbReference type="GO" id="GO:0008168">
    <property type="term" value="F:methyltransferase activity"/>
    <property type="evidence" value="ECO:0007669"/>
    <property type="project" value="UniProtKB-KW"/>
</dbReference>
<evidence type="ECO:0000313" key="4">
    <source>
        <dbReference type="EMBL" id="QSX34808.1"/>
    </source>
</evidence>
<dbReference type="InterPro" id="IPR041698">
    <property type="entry name" value="Methyltransf_25"/>
</dbReference>
<proteinExistence type="predicted"/>
<evidence type="ECO:0000259" key="3">
    <source>
        <dbReference type="Pfam" id="PF13649"/>
    </source>
</evidence>
<keyword evidence="1 4" id="KW-0489">Methyltransferase</keyword>
<dbReference type="PANTHER" id="PTHR43861">
    <property type="entry name" value="TRANS-ACONITATE 2-METHYLTRANSFERASE-RELATED"/>
    <property type="match status" value="1"/>
</dbReference>
<organism evidence="4 5">
    <name type="scientific">Shewanella avicenniae</name>
    <dbReference type="NCBI Taxonomy" id="2814294"/>
    <lineage>
        <taxon>Bacteria</taxon>
        <taxon>Pseudomonadati</taxon>
        <taxon>Pseudomonadota</taxon>
        <taxon>Gammaproteobacteria</taxon>
        <taxon>Alteromonadales</taxon>
        <taxon>Shewanellaceae</taxon>
        <taxon>Shewanella</taxon>
    </lineage>
</organism>
<dbReference type="GO" id="GO:0032259">
    <property type="term" value="P:methylation"/>
    <property type="evidence" value="ECO:0007669"/>
    <property type="project" value="UniProtKB-KW"/>
</dbReference>
<keyword evidence="5" id="KW-1185">Reference proteome</keyword>
<gene>
    <name evidence="4" type="ORF">JYB87_06170</name>
</gene>
<dbReference type="Gene3D" id="3.40.50.150">
    <property type="entry name" value="Vaccinia Virus protein VP39"/>
    <property type="match status" value="1"/>
</dbReference>
<evidence type="ECO:0000256" key="1">
    <source>
        <dbReference type="ARBA" id="ARBA00022603"/>
    </source>
</evidence>
<dbReference type="PANTHER" id="PTHR43861:SF1">
    <property type="entry name" value="TRANS-ACONITATE 2-METHYLTRANSFERASE"/>
    <property type="match status" value="1"/>
</dbReference>
<name>A0ABX7QW02_9GAMM</name>
<evidence type="ECO:0000313" key="5">
    <source>
        <dbReference type="Proteomes" id="UP000662770"/>
    </source>
</evidence>
<dbReference type="Proteomes" id="UP000662770">
    <property type="component" value="Chromosome"/>
</dbReference>
<dbReference type="Pfam" id="PF13649">
    <property type="entry name" value="Methyltransf_25"/>
    <property type="match status" value="1"/>
</dbReference>
<dbReference type="RefSeq" id="WP_207356006.1">
    <property type="nucleotide sequence ID" value="NZ_CP071503.1"/>
</dbReference>
<dbReference type="SUPFAM" id="SSF53335">
    <property type="entry name" value="S-adenosyl-L-methionine-dependent methyltransferases"/>
    <property type="match status" value="1"/>
</dbReference>
<evidence type="ECO:0000256" key="2">
    <source>
        <dbReference type="ARBA" id="ARBA00022679"/>
    </source>
</evidence>
<accession>A0ABX7QW02</accession>
<protein>
    <submittedName>
        <fullName evidence="4">Class I SAM-dependent methyltransferase</fullName>
    </submittedName>
</protein>
<dbReference type="CDD" id="cd02440">
    <property type="entry name" value="AdoMet_MTases"/>
    <property type="match status" value="1"/>
</dbReference>
<feature type="domain" description="Methyltransferase" evidence="3">
    <location>
        <begin position="39"/>
        <end position="128"/>
    </location>
</feature>
<dbReference type="InterPro" id="IPR029063">
    <property type="entry name" value="SAM-dependent_MTases_sf"/>
</dbReference>
<reference evidence="4 5" key="1">
    <citation type="submission" date="2021-03" db="EMBL/GenBank/DDBJ databases">
        <title>Novel species identification of genus Shewanella.</title>
        <authorList>
            <person name="Liu G."/>
            <person name="Zhang Q."/>
        </authorList>
    </citation>
    <scope>NUCLEOTIDE SEQUENCE [LARGE SCALE GENOMIC DNA]</scope>
    <source>
        <strain evidence="4 5">FJAT-51800</strain>
    </source>
</reference>
<sequence>MNNNYYNQNAQAFFDGTIAVDMAPLYQRFEPYLPAHAKVVDAGCGSGRDTRYFLSRGHDVSAFDASEAMVMLASESSGHKIWHSSFLEFQLPTATQDAVWACASLLHVPTDELTATFMHIAQWLKPDGILYCSFKYGVDVVERDGRRFTNLNEALIAKHLAPTALSVKELWLTSDLRPGRENEQWLNAILIKRTER</sequence>